<dbReference type="EMBL" id="BMDT01000012">
    <property type="protein sequence ID" value="GGI66573.1"/>
    <property type="molecule type" value="Genomic_DNA"/>
</dbReference>
<keyword evidence="1" id="KW-1133">Transmembrane helix</keyword>
<evidence type="ECO:0000313" key="2">
    <source>
        <dbReference type="EMBL" id="GGI66573.1"/>
    </source>
</evidence>
<organism evidence="2 3">
    <name type="scientific">Enterococcus alcedinis</name>
    <dbReference type="NCBI Taxonomy" id="1274384"/>
    <lineage>
        <taxon>Bacteria</taxon>
        <taxon>Bacillati</taxon>
        <taxon>Bacillota</taxon>
        <taxon>Bacilli</taxon>
        <taxon>Lactobacillales</taxon>
        <taxon>Enterococcaceae</taxon>
        <taxon>Enterococcus</taxon>
    </lineage>
</organism>
<feature type="transmembrane region" description="Helical" evidence="1">
    <location>
        <begin position="94"/>
        <end position="115"/>
    </location>
</feature>
<sequence length="169" mass="18916">MTLNQYRVKKLMTDFVLFNIFINGLFYLINFRNFTGKLTFDAISNDLFIGLVILAVFCPAAGFFNLPKALTKDRFNLSQRKPSVLSSIFPKKNLYRSLILSVLTLIVSGVCFILIPQLLGIGAINHFIGFSIKVVTAIIMSAIVGYVVIELTMDDYQMKTKNEGVSENG</sequence>
<feature type="transmembrane region" description="Helical" evidence="1">
    <location>
        <begin position="49"/>
        <end position="66"/>
    </location>
</feature>
<gene>
    <name evidence="2" type="ORF">GCM10011482_22270</name>
</gene>
<keyword evidence="3" id="KW-1185">Reference proteome</keyword>
<accession>A0A917N592</accession>
<evidence type="ECO:0000256" key="1">
    <source>
        <dbReference type="SAM" id="Phobius"/>
    </source>
</evidence>
<keyword evidence="1" id="KW-0472">Membrane</keyword>
<proteinExistence type="predicted"/>
<keyword evidence="1" id="KW-0812">Transmembrane</keyword>
<dbReference type="RefSeq" id="WP_188368399.1">
    <property type="nucleotide sequence ID" value="NZ_BMDT01000012.1"/>
</dbReference>
<dbReference type="Proteomes" id="UP000622610">
    <property type="component" value="Unassembled WGS sequence"/>
</dbReference>
<evidence type="ECO:0000313" key="3">
    <source>
        <dbReference type="Proteomes" id="UP000622610"/>
    </source>
</evidence>
<reference evidence="2" key="1">
    <citation type="journal article" date="2014" name="Int. J. Syst. Evol. Microbiol.">
        <title>Complete genome sequence of Corynebacterium casei LMG S-19264T (=DSM 44701T), isolated from a smear-ripened cheese.</title>
        <authorList>
            <consortium name="US DOE Joint Genome Institute (JGI-PGF)"/>
            <person name="Walter F."/>
            <person name="Albersmeier A."/>
            <person name="Kalinowski J."/>
            <person name="Ruckert C."/>
        </authorList>
    </citation>
    <scope>NUCLEOTIDE SEQUENCE</scope>
    <source>
        <strain evidence="2">CCM 8433</strain>
    </source>
</reference>
<reference evidence="2" key="2">
    <citation type="submission" date="2020-09" db="EMBL/GenBank/DDBJ databases">
        <authorList>
            <person name="Sun Q."/>
            <person name="Sedlacek I."/>
        </authorList>
    </citation>
    <scope>NUCLEOTIDE SEQUENCE</scope>
    <source>
        <strain evidence="2">CCM 8433</strain>
    </source>
</reference>
<comment type="caution">
    <text evidence="2">The sequence shown here is derived from an EMBL/GenBank/DDBJ whole genome shotgun (WGS) entry which is preliminary data.</text>
</comment>
<name>A0A917N592_9ENTE</name>
<protein>
    <submittedName>
        <fullName evidence="2">Uncharacterized protein</fullName>
    </submittedName>
</protein>
<dbReference type="AlphaFoldDB" id="A0A917N592"/>
<feature type="transmembrane region" description="Helical" evidence="1">
    <location>
        <begin position="12"/>
        <end position="29"/>
    </location>
</feature>
<feature type="transmembrane region" description="Helical" evidence="1">
    <location>
        <begin position="127"/>
        <end position="149"/>
    </location>
</feature>